<dbReference type="Gene3D" id="2.60.450.10">
    <property type="entry name" value="Lipopolysaccharide (LPS) transport protein A like domain"/>
    <property type="match status" value="2"/>
</dbReference>
<evidence type="ECO:0000256" key="3">
    <source>
        <dbReference type="SAM" id="SignalP"/>
    </source>
</evidence>
<evidence type="ECO:0000256" key="1">
    <source>
        <dbReference type="ARBA" id="ARBA00022729"/>
    </source>
</evidence>
<keyword evidence="1 3" id="KW-0732">Signal</keyword>
<evidence type="ECO:0000259" key="4">
    <source>
        <dbReference type="Pfam" id="PF03968"/>
    </source>
</evidence>
<dbReference type="OrthoDB" id="8450043at2"/>
<dbReference type="AlphaFoldDB" id="F0IZ53"/>
<feature type="region of interest" description="Disordered" evidence="2">
    <location>
        <begin position="301"/>
        <end position="323"/>
    </location>
</feature>
<feature type="region of interest" description="Disordered" evidence="2">
    <location>
        <begin position="81"/>
        <end position="102"/>
    </location>
</feature>
<feature type="compositionally biased region" description="Low complexity" evidence="2">
    <location>
        <begin position="81"/>
        <end position="100"/>
    </location>
</feature>
<feature type="compositionally biased region" description="Low complexity" evidence="2">
    <location>
        <begin position="302"/>
        <end position="316"/>
    </location>
</feature>
<dbReference type="InterPro" id="IPR005653">
    <property type="entry name" value="OstA-like_N"/>
</dbReference>
<dbReference type="Proteomes" id="UP000007100">
    <property type="component" value="Chromosome"/>
</dbReference>
<gene>
    <name evidence="5" type="ordered locus">ACMV_17160</name>
</gene>
<keyword evidence="6" id="KW-1185">Reference proteome</keyword>
<evidence type="ECO:0000313" key="5">
    <source>
        <dbReference type="EMBL" id="BAJ81063.1"/>
    </source>
</evidence>
<proteinExistence type="predicted"/>
<dbReference type="GO" id="GO:0015920">
    <property type="term" value="P:lipopolysaccharide transport"/>
    <property type="evidence" value="ECO:0007669"/>
    <property type="project" value="TreeGrafter"/>
</dbReference>
<dbReference type="PANTHER" id="PTHR36504:SF1">
    <property type="entry name" value="LIPOPOLYSACCHARIDE EXPORT SYSTEM PROTEIN LPTA"/>
    <property type="match status" value="1"/>
</dbReference>
<feature type="domain" description="Organic solvent tolerance-like N-terminal" evidence="4">
    <location>
        <begin position="40"/>
        <end position="165"/>
    </location>
</feature>
<evidence type="ECO:0000313" key="6">
    <source>
        <dbReference type="Proteomes" id="UP000007100"/>
    </source>
</evidence>
<dbReference type="Pfam" id="PF03968">
    <property type="entry name" value="LptD_N"/>
    <property type="match status" value="2"/>
</dbReference>
<dbReference type="EMBL" id="AP012035">
    <property type="protein sequence ID" value="BAJ81063.1"/>
    <property type="molecule type" value="Genomic_DNA"/>
</dbReference>
<sequence length="323" mass="32535">MRPLAAPLTALLLVAALPAGASAQSLGFGTAGGQPAPIDITAQNGISWNQKTRIVTAKGNARAVRGKVTVTADELVAHYSPKPASGAAKPTPAAKPDASAGGLGGLDSGASQITQLDAVGHVHIFTATEQAFGDLAVYHMARHELVLTGGNLRLITPTETVTATRALQYWSEARKAVAIGHAKVLGKDGRSVTADRLTGYFTAAPAAPKAGGTPPAGSTAEASQLRKVVAEGHVVVTTQTDVATGDHGVYHPATGIAVLTGNVHITHGPNELAGHIAQVNMKTGVATLLSAPGHRVEGLILPDSAPAAKPGAAKSPQSGARAK</sequence>
<reference evidence="5 6" key="1">
    <citation type="submission" date="2010-12" db="EMBL/GenBank/DDBJ databases">
        <title>Whole genome sequence of Acidiphilium multivorum AIU301.</title>
        <authorList>
            <person name="Narita-Yamada S."/>
            <person name="Nakamura S."/>
            <person name="Ito N."/>
            <person name="Takarada H."/>
            <person name="Katano Y."/>
            <person name="Nakazawa H."/>
            <person name="Hosoyama A."/>
            <person name="Yamada R."/>
            <person name="Fujita N."/>
        </authorList>
    </citation>
    <scope>NUCLEOTIDE SEQUENCE [LARGE SCALE GENOMIC DNA]</scope>
    <source>
        <strain evidence="6">DSM 11245 / JCM 8867 / AIU301</strain>
    </source>
</reference>
<dbReference type="GO" id="GO:0017089">
    <property type="term" value="F:glycolipid transfer activity"/>
    <property type="evidence" value="ECO:0007669"/>
    <property type="project" value="TreeGrafter"/>
</dbReference>
<evidence type="ECO:0000256" key="2">
    <source>
        <dbReference type="SAM" id="MobiDB-lite"/>
    </source>
</evidence>
<dbReference type="KEGG" id="amv:ACMV_17160"/>
<protein>
    <recommendedName>
        <fullName evidence="4">Organic solvent tolerance-like N-terminal domain-containing protein</fullName>
    </recommendedName>
</protein>
<feature type="signal peptide" evidence="3">
    <location>
        <begin position="1"/>
        <end position="23"/>
    </location>
</feature>
<feature type="domain" description="Organic solvent tolerance-like N-terminal" evidence="4">
    <location>
        <begin position="188"/>
        <end position="284"/>
    </location>
</feature>
<dbReference type="GO" id="GO:0009279">
    <property type="term" value="C:cell outer membrane"/>
    <property type="evidence" value="ECO:0007669"/>
    <property type="project" value="TreeGrafter"/>
</dbReference>
<dbReference type="GO" id="GO:0030288">
    <property type="term" value="C:outer membrane-bounded periplasmic space"/>
    <property type="evidence" value="ECO:0007669"/>
    <property type="project" value="TreeGrafter"/>
</dbReference>
<accession>F0IZ53</accession>
<feature type="chain" id="PRO_5044330345" description="Organic solvent tolerance-like N-terminal domain-containing protein" evidence="3">
    <location>
        <begin position="24"/>
        <end position="323"/>
    </location>
</feature>
<dbReference type="HOGENOM" id="CLU_043785_0_0_5"/>
<dbReference type="InterPro" id="IPR052037">
    <property type="entry name" value="LPS_export_LptA"/>
</dbReference>
<name>F0IZ53_ACIMA</name>
<dbReference type="RefSeq" id="WP_013640145.1">
    <property type="nucleotide sequence ID" value="NC_015186.1"/>
</dbReference>
<dbReference type="PANTHER" id="PTHR36504">
    <property type="entry name" value="LIPOPOLYSACCHARIDE EXPORT SYSTEM PROTEIN LPTA"/>
    <property type="match status" value="1"/>
</dbReference>
<organism evidence="5 6">
    <name type="scientific">Acidiphilium multivorum (strain DSM 11245 / JCM 8867 / NBRC 100883 / AIU 301)</name>
    <dbReference type="NCBI Taxonomy" id="926570"/>
    <lineage>
        <taxon>Bacteria</taxon>
        <taxon>Pseudomonadati</taxon>
        <taxon>Pseudomonadota</taxon>
        <taxon>Alphaproteobacteria</taxon>
        <taxon>Acetobacterales</taxon>
        <taxon>Acidocellaceae</taxon>
        <taxon>Acidiphilium</taxon>
    </lineage>
</organism>